<gene>
    <name evidence="4" type="ORF">A3H51_00265</name>
</gene>
<evidence type="ECO:0000256" key="3">
    <source>
        <dbReference type="SAM" id="SignalP"/>
    </source>
</evidence>
<name>A0A1G2HH89_9BACT</name>
<accession>A0A1G2HH89</accession>
<keyword evidence="3" id="KW-0732">Signal</keyword>
<feature type="compositionally biased region" description="Acidic residues" evidence="2">
    <location>
        <begin position="236"/>
        <end position="254"/>
    </location>
</feature>
<evidence type="ECO:0000313" key="4">
    <source>
        <dbReference type="EMBL" id="OGZ61823.1"/>
    </source>
</evidence>
<feature type="region of interest" description="Disordered" evidence="2">
    <location>
        <begin position="217"/>
        <end position="254"/>
    </location>
</feature>
<proteinExistence type="predicted"/>
<organism evidence="4 5">
    <name type="scientific">Candidatus Spechtbacteria bacterium RIFCSPLOWO2_02_FULL_38_8</name>
    <dbReference type="NCBI Taxonomy" id="1802164"/>
    <lineage>
        <taxon>Bacteria</taxon>
        <taxon>Candidatus Spechtiibacteriota</taxon>
    </lineage>
</organism>
<dbReference type="EMBL" id="MHOJ01000035">
    <property type="protein sequence ID" value="OGZ61823.1"/>
    <property type="molecule type" value="Genomic_DNA"/>
</dbReference>
<dbReference type="AlphaFoldDB" id="A0A1G2HH89"/>
<feature type="signal peptide" evidence="3">
    <location>
        <begin position="1"/>
        <end position="25"/>
    </location>
</feature>
<protein>
    <recommendedName>
        <fullName evidence="6">DUF5667 domain-containing protein</fullName>
    </recommendedName>
</protein>
<evidence type="ECO:0000256" key="2">
    <source>
        <dbReference type="SAM" id="MobiDB-lite"/>
    </source>
</evidence>
<reference evidence="4 5" key="1">
    <citation type="journal article" date="2016" name="Nat. Commun.">
        <title>Thousands of microbial genomes shed light on interconnected biogeochemical processes in an aquifer system.</title>
        <authorList>
            <person name="Anantharaman K."/>
            <person name="Brown C.T."/>
            <person name="Hug L.A."/>
            <person name="Sharon I."/>
            <person name="Castelle C.J."/>
            <person name="Probst A.J."/>
            <person name="Thomas B.C."/>
            <person name="Singh A."/>
            <person name="Wilkins M.J."/>
            <person name="Karaoz U."/>
            <person name="Brodie E.L."/>
            <person name="Williams K.H."/>
            <person name="Hubbard S.S."/>
            <person name="Banfield J.F."/>
        </authorList>
    </citation>
    <scope>NUCLEOTIDE SEQUENCE [LARGE SCALE GENOMIC DNA]</scope>
</reference>
<evidence type="ECO:0008006" key="6">
    <source>
        <dbReference type="Google" id="ProtNLM"/>
    </source>
</evidence>
<feature type="chain" id="PRO_5009583104" description="DUF5667 domain-containing protein" evidence="3">
    <location>
        <begin position="26"/>
        <end position="254"/>
    </location>
</feature>
<evidence type="ECO:0000256" key="1">
    <source>
        <dbReference type="SAM" id="Coils"/>
    </source>
</evidence>
<keyword evidence="1" id="KW-0175">Coiled coil</keyword>
<feature type="coiled-coil region" evidence="1">
    <location>
        <begin position="69"/>
        <end position="103"/>
    </location>
</feature>
<evidence type="ECO:0000313" key="5">
    <source>
        <dbReference type="Proteomes" id="UP000178509"/>
    </source>
</evidence>
<feature type="coiled-coil region" evidence="1">
    <location>
        <begin position="137"/>
        <end position="204"/>
    </location>
</feature>
<dbReference type="Proteomes" id="UP000178509">
    <property type="component" value="Unassembled WGS sequence"/>
</dbReference>
<dbReference type="STRING" id="1802164.A3H51_00265"/>
<feature type="compositionally biased region" description="Low complexity" evidence="2">
    <location>
        <begin position="218"/>
        <end position="235"/>
    </location>
</feature>
<sequence>MRKIKKTLALVLVFNFMFGFSATFAYGKDNASTRGVAVEIKKQELETDRVERKTNFETRKQELNTKRQKKLERKQLEFKEKLEARLEERAERLANHLNNLNAVLTDNYLKHLDKMEEVLDKILVRAGTIEEEKGLDLSSVEEAAETVRQKIEAARDAVLEQKEKVYVATIETKEDIGPTLREMMAEFKQDHSALREMLKDARRAIVDVFMALKDGLSDLNDGMNRGNRNNNSNTNDDNEDSDSDEQNDESANDE</sequence>
<comment type="caution">
    <text evidence="4">The sequence shown here is derived from an EMBL/GenBank/DDBJ whole genome shotgun (WGS) entry which is preliminary data.</text>
</comment>